<gene>
    <name evidence="3" type="ORF">WJX73_001850</name>
</gene>
<proteinExistence type="predicted"/>
<evidence type="ECO:0000259" key="2">
    <source>
        <dbReference type="PROSITE" id="PS50280"/>
    </source>
</evidence>
<keyword evidence="1" id="KW-0472">Membrane</keyword>
<protein>
    <recommendedName>
        <fullName evidence="2">SET domain-containing protein</fullName>
    </recommendedName>
</protein>
<accession>A0AAW1P092</accession>
<evidence type="ECO:0000313" key="3">
    <source>
        <dbReference type="EMBL" id="KAK9800322.1"/>
    </source>
</evidence>
<feature type="domain" description="SET" evidence="2">
    <location>
        <begin position="89"/>
        <end position="206"/>
    </location>
</feature>
<dbReference type="SUPFAM" id="SSF82199">
    <property type="entry name" value="SET domain"/>
    <property type="match status" value="1"/>
</dbReference>
<name>A0AAW1P092_9CHLO</name>
<dbReference type="Gene3D" id="2.170.270.10">
    <property type="entry name" value="SET domain"/>
    <property type="match status" value="1"/>
</dbReference>
<dbReference type="PROSITE" id="PS50280">
    <property type="entry name" value="SET"/>
    <property type="match status" value="1"/>
</dbReference>
<evidence type="ECO:0000313" key="4">
    <source>
        <dbReference type="Proteomes" id="UP001465755"/>
    </source>
</evidence>
<keyword evidence="1" id="KW-0812">Transmembrane</keyword>
<feature type="transmembrane region" description="Helical" evidence="1">
    <location>
        <begin position="41"/>
        <end position="62"/>
    </location>
</feature>
<dbReference type="AlphaFoldDB" id="A0AAW1P092"/>
<reference evidence="3 4" key="1">
    <citation type="journal article" date="2024" name="Nat. Commun.">
        <title>Phylogenomics reveals the evolutionary origins of lichenization in chlorophyte algae.</title>
        <authorList>
            <person name="Puginier C."/>
            <person name="Libourel C."/>
            <person name="Otte J."/>
            <person name="Skaloud P."/>
            <person name="Haon M."/>
            <person name="Grisel S."/>
            <person name="Petersen M."/>
            <person name="Berrin J.G."/>
            <person name="Delaux P.M."/>
            <person name="Dal Grande F."/>
            <person name="Keller J."/>
        </authorList>
    </citation>
    <scope>NUCLEOTIDE SEQUENCE [LARGE SCALE GENOMIC DNA]</scope>
    <source>
        <strain evidence="3 4">SAG 2036</strain>
    </source>
</reference>
<dbReference type="InterPro" id="IPR046341">
    <property type="entry name" value="SET_dom_sf"/>
</dbReference>
<dbReference type="EMBL" id="JALJOQ010000082">
    <property type="protein sequence ID" value="KAK9800322.1"/>
    <property type="molecule type" value="Genomic_DNA"/>
</dbReference>
<dbReference type="SMART" id="SM00317">
    <property type="entry name" value="SET"/>
    <property type="match status" value="1"/>
</dbReference>
<sequence length="219" mass="24105">MVCQHWPTSLKRGREVQLQAVEEGTALAYGSAADIPNIRPAAAFALILSGIAAALLNGLGGLRAQVINGALYVQWGEEISTDGPSLAPGAVEVRVTGDTRGNGAFATQLIKKDTFLGPYEGELLDEAQYWDRYPSGMSDYAICIDAEMTLDACERVKDTSVFSPCHINHSSTRNNVARQPLREQQAIHFFAKRDIQIGEELLLDYGRMYWKGREDKELD</sequence>
<dbReference type="Pfam" id="PF00856">
    <property type="entry name" value="SET"/>
    <property type="match status" value="1"/>
</dbReference>
<keyword evidence="4" id="KW-1185">Reference proteome</keyword>
<evidence type="ECO:0000256" key="1">
    <source>
        <dbReference type="SAM" id="Phobius"/>
    </source>
</evidence>
<comment type="caution">
    <text evidence="3">The sequence shown here is derived from an EMBL/GenBank/DDBJ whole genome shotgun (WGS) entry which is preliminary data.</text>
</comment>
<dbReference type="Proteomes" id="UP001465755">
    <property type="component" value="Unassembled WGS sequence"/>
</dbReference>
<organism evidence="3 4">
    <name type="scientific">Symbiochloris irregularis</name>
    <dbReference type="NCBI Taxonomy" id="706552"/>
    <lineage>
        <taxon>Eukaryota</taxon>
        <taxon>Viridiplantae</taxon>
        <taxon>Chlorophyta</taxon>
        <taxon>core chlorophytes</taxon>
        <taxon>Trebouxiophyceae</taxon>
        <taxon>Trebouxiales</taxon>
        <taxon>Trebouxiaceae</taxon>
        <taxon>Symbiochloris</taxon>
    </lineage>
</organism>
<dbReference type="InterPro" id="IPR001214">
    <property type="entry name" value="SET_dom"/>
</dbReference>
<keyword evidence="1" id="KW-1133">Transmembrane helix</keyword>